<feature type="coiled-coil region" evidence="11">
    <location>
        <begin position="588"/>
        <end position="622"/>
    </location>
</feature>
<dbReference type="InterPro" id="IPR027417">
    <property type="entry name" value="P-loop_NTPase"/>
</dbReference>
<keyword evidence="5 10" id="KW-0067">ATP-binding</keyword>
<dbReference type="Proteomes" id="UP000085678">
    <property type="component" value="Unplaced"/>
</dbReference>
<feature type="coiled-coil region" evidence="11">
    <location>
        <begin position="1140"/>
        <end position="1328"/>
    </location>
</feature>
<evidence type="ECO:0000259" key="13">
    <source>
        <dbReference type="PROSITE" id="PS50067"/>
    </source>
</evidence>
<feature type="compositionally biased region" description="Polar residues" evidence="12">
    <location>
        <begin position="1804"/>
        <end position="1818"/>
    </location>
</feature>
<feature type="domain" description="Kinesin motor" evidence="13">
    <location>
        <begin position="19"/>
        <end position="353"/>
    </location>
</feature>
<feature type="coiled-coil region" evidence="11">
    <location>
        <begin position="360"/>
        <end position="387"/>
    </location>
</feature>
<dbReference type="OrthoDB" id="3176171at2759"/>
<dbReference type="InterPro" id="IPR044986">
    <property type="entry name" value="KIF15/KIN-12"/>
</dbReference>
<reference evidence="15" key="1">
    <citation type="submission" date="2025-08" db="UniProtKB">
        <authorList>
            <consortium name="RefSeq"/>
        </authorList>
    </citation>
    <scope>IDENTIFICATION</scope>
    <source>
        <tissue evidence="15">Gonads</tissue>
    </source>
</reference>
<gene>
    <name evidence="15" type="primary">LOC106157833</name>
</gene>
<dbReference type="PROSITE" id="PS00411">
    <property type="entry name" value="KINESIN_MOTOR_1"/>
    <property type="match status" value="1"/>
</dbReference>
<keyword evidence="4 10" id="KW-0547">Nucleotide-binding</keyword>
<organism evidence="14 15">
    <name type="scientific">Lingula anatina</name>
    <name type="common">Brachiopod</name>
    <name type="synonym">Lingula unguis</name>
    <dbReference type="NCBI Taxonomy" id="7574"/>
    <lineage>
        <taxon>Eukaryota</taxon>
        <taxon>Metazoa</taxon>
        <taxon>Spiralia</taxon>
        <taxon>Lophotrochozoa</taxon>
        <taxon>Brachiopoda</taxon>
        <taxon>Linguliformea</taxon>
        <taxon>Lingulata</taxon>
        <taxon>Lingulida</taxon>
        <taxon>Linguloidea</taxon>
        <taxon>Lingulidae</taxon>
        <taxon>Lingula</taxon>
    </lineage>
</organism>
<dbReference type="Pfam" id="PF15908">
    <property type="entry name" value="HMMR_C"/>
    <property type="match status" value="1"/>
</dbReference>
<feature type="coiled-coil region" evidence="11">
    <location>
        <begin position="717"/>
        <end position="779"/>
    </location>
</feature>
<feature type="region of interest" description="Disordered" evidence="12">
    <location>
        <begin position="1796"/>
        <end position="1818"/>
    </location>
</feature>
<evidence type="ECO:0000256" key="11">
    <source>
        <dbReference type="SAM" id="Coils"/>
    </source>
</evidence>
<dbReference type="PANTHER" id="PTHR37739:SF8">
    <property type="entry name" value="KINESIN-LIKE PROTEIN KIN-12D"/>
    <property type="match status" value="1"/>
</dbReference>
<evidence type="ECO:0000256" key="12">
    <source>
        <dbReference type="SAM" id="MobiDB-lite"/>
    </source>
</evidence>
<dbReference type="GO" id="GO:0003777">
    <property type="term" value="F:microtubule motor activity"/>
    <property type="evidence" value="ECO:0007669"/>
    <property type="project" value="InterPro"/>
</dbReference>
<dbReference type="PROSITE" id="PS50067">
    <property type="entry name" value="KINESIN_MOTOR_2"/>
    <property type="match status" value="1"/>
</dbReference>
<dbReference type="GO" id="GO:0005829">
    <property type="term" value="C:cytosol"/>
    <property type="evidence" value="ECO:0007669"/>
    <property type="project" value="UniProtKB-ARBA"/>
</dbReference>
<keyword evidence="3" id="KW-0493">Microtubule</keyword>
<dbReference type="SMART" id="SM00129">
    <property type="entry name" value="KISc"/>
    <property type="match status" value="1"/>
</dbReference>
<evidence type="ECO:0000256" key="5">
    <source>
        <dbReference type="ARBA" id="ARBA00022840"/>
    </source>
</evidence>
<evidence type="ECO:0000313" key="14">
    <source>
        <dbReference type="Proteomes" id="UP000085678"/>
    </source>
</evidence>
<evidence type="ECO:0000256" key="9">
    <source>
        <dbReference type="ARBA" id="ARBA00034488"/>
    </source>
</evidence>
<dbReference type="GO" id="GO:0005819">
    <property type="term" value="C:spindle"/>
    <property type="evidence" value="ECO:0007669"/>
    <property type="project" value="UniProtKB-SubCell"/>
</dbReference>
<evidence type="ECO:0000256" key="4">
    <source>
        <dbReference type="ARBA" id="ARBA00022741"/>
    </source>
</evidence>
<comment type="subcellular location">
    <subcellularLocation>
        <location evidence="1">Cytoplasm</location>
        <location evidence="1">Cytoskeleton</location>
        <location evidence="1">Spindle</location>
    </subcellularLocation>
</comment>
<protein>
    <submittedName>
        <fullName evidence="15">Kinesin-like protein KIF15</fullName>
    </submittedName>
</protein>
<dbReference type="GeneID" id="106157833"/>
<name>A0A2R2MMT8_LINAN</name>
<sequence>MPPSDKSGPGSGDGNDGDAIQVLVRVRPPDDQSELKFDNGHCIQVDTDQKAVFLSCKADPKIFTYDSVAGANATQASLFWTVGKKSVDSCIQGYNSTIFAYGQTGSGKTFTMLGPSEYSEELQDDMRGVIPRSFEYLFNCIPKEEAKQEGRVQFLCKCSFMEIYQEQIFDLLDPASSNLHVREHIKKGVYVEGLTEETITSSSEAFQVLSEGQRNRRVGSTSMNRESSRSHAVFIISIESREKKEGIEKVKSSQLNLVDLAGSERTKDTNATGQRLKEGCNINKSLAVLGHVILSLVQKQKYVPYRDSKLSFLLRDSLGGNAKTFMIACVHPGAKYYSETLSTLQFARRAKLIKNKATLNEDMHGSIADLQAEIKKLKEQLQQYASGAILHEPSTAESQGDEEVSGMSSGRTNSVWRKHFLEAMMLREIAEQDKKSLEEKKAGQEQELKARDYKIMAINMRVKFKESALQMLEKHLKAGDPDGDAKDGVICNLREEIKMLQKELEHNPVVTKFAVENQNLRSEIKTLRSLESNRNIVRITEQKARDLEKIYKDLMNENQQPQVGGEFDRRLSLCTIPAAEGAIDAAAVEKLKSQINHLQSQLESAKQELSEKEAVSKKMEMDLKADLASKEKTIADLHHNLEAKNTSSRNERKSITDMHIETIREITTPKKALYNLRNRTILKPMSGGSIQFDLTAEEDGMEEKEEVETLMDVEMPDQMKEQALDALLEEIKKLNEKNNENLKTLEDRETEMLTLKQNASKLEHQVESLEEKKAGQEQELKARDYKIMAINMRVKFKESALQMLEKHLKAGDPDGDAKDGVICNLREEIKMLQKELEHNPVVTKFAVENQNLRSEIKTLRSLESNRNIVRITEQKARDLEKIYKDLMNENQQPQVGGEFDRRLSLCTNPAAEGAIDAAAVEKLKSQINHLQSQLESAKQELSEKEAVSKKMEMDLKADLASKEKTIADLHHNLEAKNTSSRNERKSITDMHIETIREITTPKKALYNLRNRTILKPMSGGSIQFDLTAEEDGMEEKEEAETLMDVEMPDQMKEQALDALLEEIKKLNEKNNENLKTLEDRETEMLTLKQNASKLEHQVESMTTERLELVRERDSSVSQLEALTLQLQQVTDNFTMMEGEKEDYRVLLQQADKEIATYKSKIKLSDEEKEKEKAAIETKLLRIEIEHFNLQKEYQAAQDEKLTLEEQVENLQDTKSFMEGQVATLEEQLKTSMETCKEKEVELKSLTSQMEAEREKVSKMTAQLATGHEVQQELGQALEENSRLQNQCSVLQSQCDAQDQKTSLLVQELETAKNAVREANKEAERDKAAIGDMMTRIQDQKSQISENAEILAVLRSELTARENDVYLLECQKQDTQTALEEKTKQMDELSAKFVLEKEQLSAIESMLREDLEVVSETLAESEGSLESLKKEYQEQAEVLQEQLNQKTVEMEAMREELQSRLAAMETKAAMSLEESKKYCTIIEEKTEELAKLTKLLEKAQGESDELRSKVELLQEEDARKTEELNTAIGKLEILKEENALPQNENKELLNTVEQKTEELEKLTKLLETAQGDSDELKSKMELLQAEDARKTEELKSALGKMEALKEETSLHQKEIEDLVATVEQKTGDVENLTKLLEEAQDDRDDLRSKVELLQEEDARKTEEMKSALENMEAMKVETSLHQKEIRELVATVEEKTRDMEKLTKLLEEAQGDCDDLRSKVELLQEEDARKTEELKSTLEKMETLREENARLVGHQNPKQKIQYHMSLKDENNRLMEELVKTRDELTRLKLAHKKPVESCLKENMHPTTLRGTPKKSVSS</sequence>
<keyword evidence="7 10" id="KW-0505">Motor protein</keyword>
<dbReference type="InterPro" id="IPR019821">
    <property type="entry name" value="Kinesin_motor_CS"/>
</dbReference>
<dbReference type="GO" id="GO:0000278">
    <property type="term" value="P:mitotic cell cycle"/>
    <property type="evidence" value="ECO:0007669"/>
    <property type="project" value="UniProtKB-ARBA"/>
</dbReference>
<evidence type="ECO:0000256" key="3">
    <source>
        <dbReference type="ARBA" id="ARBA00022701"/>
    </source>
</evidence>
<keyword evidence="14" id="KW-1185">Reference proteome</keyword>
<feature type="region of interest" description="Disordered" evidence="12">
    <location>
        <begin position="390"/>
        <end position="410"/>
    </location>
</feature>
<dbReference type="InParanoid" id="A0A2R2MMT8"/>
<evidence type="ECO:0000256" key="7">
    <source>
        <dbReference type="ARBA" id="ARBA00023175"/>
    </source>
</evidence>
<dbReference type="STRING" id="7574.A0A2R2MMT8"/>
<evidence type="ECO:0000256" key="8">
    <source>
        <dbReference type="ARBA" id="ARBA00023212"/>
    </source>
</evidence>
<dbReference type="FunFam" id="3.40.850.10:FF:000034">
    <property type="entry name" value="Kinesin family member 15"/>
    <property type="match status" value="1"/>
</dbReference>
<dbReference type="SUPFAM" id="SSF52540">
    <property type="entry name" value="P-loop containing nucleoside triphosphate hydrolases"/>
    <property type="match status" value="1"/>
</dbReference>
<evidence type="ECO:0000256" key="1">
    <source>
        <dbReference type="ARBA" id="ARBA00004186"/>
    </source>
</evidence>
<dbReference type="Gene3D" id="3.40.850.10">
    <property type="entry name" value="Kinesin motor domain"/>
    <property type="match status" value="1"/>
</dbReference>
<evidence type="ECO:0000256" key="6">
    <source>
        <dbReference type="ARBA" id="ARBA00023054"/>
    </source>
</evidence>
<dbReference type="Pfam" id="PF00225">
    <property type="entry name" value="Kinesin"/>
    <property type="match status" value="1"/>
</dbReference>
<evidence type="ECO:0000313" key="15">
    <source>
        <dbReference type="RefSeq" id="XP_023931377.1"/>
    </source>
</evidence>
<dbReference type="PANTHER" id="PTHR37739">
    <property type="entry name" value="KINESIN-LIKE PROTEIN KIN-12D"/>
    <property type="match status" value="1"/>
</dbReference>
<dbReference type="InterPro" id="IPR001752">
    <property type="entry name" value="Kinesin_motor_dom"/>
</dbReference>
<dbReference type="GO" id="GO:0005524">
    <property type="term" value="F:ATP binding"/>
    <property type="evidence" value="ECO:0007669"/>
    <property type="project" value="UniProtKB-UniRule"/>
</dbReference>
<dbReference type="GO" id="GO:0008017">
    <property type="term" value="F:microtubule binding"/>
    <property type="evidence" value="ECO:0007669"/>
    <property type="project" value="InterPro"/>
</dbReference>
<dbReference type="InterPro" id="IPR031794">
    <property type="entry name" value="HMMR_C"/>
</dbReference>
<evidence type="ECO:0000256" key="10">
    <source>
        <dbReference type="PROSITE-ProRule" id="PRU00283"/>
    </source>
</evidence>
<keyword evidence="8" id="KW-0206">Cytoskeleton</keyword>
<proteinExistence type="inferred from homology"/>
<comment type="similarity">
    <text evidence="9">Belongs to the TRAFAC class myosin-kinesin ATPase superfamily. Kinesin family. KIN-12 subfamily.</text>
</comment>
<dbReference type="GO" id="GO:0005874">
    <property type="term" value="C:microtubule"/>
    <property type="evidence" value="ECO:0007669"/>
    <property type="project" value="UniProtKB-KW"/>
</dbReference>
<accession>A0A2R2MMT8</accession>
<feature type="coiled-coil region" evidence="11">
    <location>
        <begin position="1371"/>
        <end position="1790"/>
    </location>
</feature>
<dbReference type="PRINTS" id="PR00380">
    <property type="entry name" value="KINESINHEAVY"/>
</dbReference>
<dbReference type="InterPro" id="IPR036961">
    <property type="entry name" value="Kinesin_motor_dom_sf"/>
</dbReference>
<dbReference type="RefSeq" id="XP_023931377.1">
    <property type="nucleotide sequence ID" value="XM_024075609.1"/>
</dbReference>
<evidence type="ECO:0000256" key="2">
    <source>
        <dbReference type="ARBA" id="ARBA00022490"/>
    </source>
</evidence>
<feature type="coiled-coil region" evidence="11">
    <location>
        <begin position="920"/>
        <end position="954"/>
    </location>
</feature>
<dbReference type="KEGG" id="lak:106157833"/>
<feature type="coiled-coil region" evidence="11">
    <location>
        <begin position="1049"/>
        <end position="1111"/>
    </location>
</feature>
<feature type="binding site" evidence="10">
    <location>
        <begin position="102"/>
        <end position="109"/>
    </location>
    <ligand>
        <name>ATP</name>
        <dbReference type="ChEBI" id="CHEBI:30616"/>
    </ligand>
</feature>
<dbReference type="GO" id="GO:0005813">
    <property type="term" value="C:centrosome"/>
    <property type="evidence" value="ECO:0007669"/>
    <property type="project" value="UniProtKB-ARBA"/>
</dbReference>
<keyword evidence="6 11" id="KW-0175">Coiled coil</keyword>
<dbReference type="FunCoup" id="A0A2R2MMT8">
    <property type="interactions" value="278"/>
</dbReference>
<keyword evidence="2" id="KW-0963">Cytoplasm</keyword>
<dbReference type="GO" id="GO:0007018">
    <property type="term" value="P:microtubule-based movement"/>
    <property type="evidence" value="ECO:0007669"/>
    <property type="project" value="InterPro"/>
</dbReference>